<dbReference type="AlphaFoldDB" id="A0A6J5K6B2"/>
<dbReference type="InterPro" id="IPR001173">
    <property type="entry name" value="Glyco_trans_2-like"/>
</dbReference>
<protein>
    <recommendedName>
        <fullName evidence="1">Glycosyltransferase 2-like domain-containing protein</fullName>
    </recommendedName>
</protein>
<dbReference type="Proteomes" id="UP000494102">
    <property type="component" value="Unassembled WGS sequence"/>
</dbReference>
<proteinExistence type="predicted"/>
<dbReference type="RefSeq" id="WP_015002746.1">
    <property type="nucleotide sequence ID" value="NZ_CADILN010000002.1"/>
</dbReference>
<reference evidence="2 3" key="1">
    <citation type="submission" date="2020-04" db="EMBL/GenBank/DDBJ databases">
        <authorList>
            <person name="De Canck E."/>
        </authorList>
    </citation>
    <scope>NUCLEOTIDE SEQUENCE [LARGE SCALE GENOMIC DNA]</scope>
    <source>
        <strain evidence="2 3">LMG 9964</strain>
    </source>
</reference>
<dbReference type="InterPro" id="IPR029044">
    <property type="entry name" value="Nucleotide-diphossugar_trans"/>
</dbReference>
<evidence type="ECO:0000313" key="2">
    <source>
        <dbReference type="EMBL" id="CAB4048474.1"/>
    </source>
</evidence>
<dbReference type="EMBL" id="CADILN010000002">
    <property type="protein sequence ID" value="CAB4048474.1"/>
    <property type="molecule type" value="Genomic_DNA"/>
</dbReference>
<organism evidence="2 3">
    <name type="scientific">Paraburkholderia phenoliruptrix</name>
    <dbReference type="NCBI Taxonomy" id="252970"/>
    <lineage>
        <taxon>Bacteria</taxon>
        <taxon>Pseudomonadati</taxon>
        <taxon>Pseudomonadota</taxon>
        <taxon>Betaproteobacteria</taxon>
        <taxon>Burkholderiales</taxon>
        <taxon>Burkholderiaceae</taxon>
        <taxon>Paraburkholderia</taxon>
    </lineage>
</organism>
<dbReference type="SUPFAM" id="SSF53448">
    <property type="entry name" value="Nucleotide-diphospho-sugar transferases"/>
    <property type="match status" value="1"/>
</dbReference>
<dbReference type="Gene3D" id="3.90.550.10">
    <property type="entry name" value="Spore Coat Polysaccharide Biosynthesis Protein SpsA, Chain A"/>
    <property type="match status" value="1"/>
</dbReference>
<dbReference type="Pfam" id="PF00535">
    <property type="entry name" value="Glycos_transf_2"/>
    <property type="match status" value="1"/>
</dbReference>
<evidence type="ECO:0000313" key="3">
    <source>
        <dbReference type="Proteomes" id="UP000494102"/>
    </source>
</evidence>
<dbReference type="GO" id="GO:0016758">
    <property type="term" value="F:hexosyltransferase activity"/>
    <property type="evidence" value="ECO:0007669"/>
    <property type="project" value="UniProtKB-ARBA"/>
</dbReference>
<evidence type="ECO:0000259" key="1">
    <source>
        <dbReference type="Pfam" id="PF00535"/>
    </source>
</evidence>
<dbReference type="CDD" id="cd00761">
    <property type="entry name" value="Glyco_tranf_GTA_type"/>
    <property type="match status" value="1"/>
</dbReference>
<name>A0A6J5K6B2_9BURK</name>
<dbReference type="PANTHER" id="PTHR22916:SF3">
    <property type="entry name" value="UDP-GLCNAC:BETAGAL BETA-1,3-N-ACETYLGLUCOSAMINYLTRANSFERASE-LIKE PROTEIN 1"/>
    <property type="match status" value="1"/>
</dbReference>
<gene>
    <name evidence="2" type="ORF">LMG9964_02113</name>
</gene>
<dbReference type="GeneID" id="27797120"/>
<accession>A0A6J5K6B2</accession>
<sequence>MGIDRTGPENGHREDSVTELNELNAQLISICIPTCNRPGLLEEAIRSCEAQTYADFEIVIGDDSSDDRTEQAVKRCRLHAKHLIRYERNVPRLGQASNVNRLFARARGARLVLLHDDDLLEPHALTTLDACWQAHPDLSAAFGKQRVIADDGTPRPDATARLNRDYGRVPERAGRLAVPALAGIDQMFPNNGYLVDTLVARRIGYRLAAQVGEACDFDFGLRLCVEAAGVYFADEFVSVSRETALSISTHALPAMHAFAQLCESDVPAAARAARDAALRRVAPRAASAYARAGEAGAAWRVLLSKHYALRDRLRARFLYHVLLATRSTLSPRTPPGG</sequence>
<dbReference type="PANTHER" id="PTHR22916">
    <property type="entry name" value="GLYCOSYLTRANSFERASE"/>
    <property type="match status" value="1"/>
</dbReference>
<feature type="domain" description="Glycosyltransferase 2-like" evidence="1">
    <location>
        <begin position="29"/>
        <end position="152"/>
    </location>
</feature>